<evidence type="ECO:0000256" key="3">
    <source>
        <dbReference type="ARBA" id="ARBA00023125"/>
    </source>
</evidence>
<evidence type="ECO:0000256" key="5">
    <source>
        <dbReference type="PROSITE-ProRule" id="PRU01248"/>
    </source>
</evidence>
<dbReference type="PANTHER" id="PTHR30349:SF64">
    <property type="entry name" value="PROPHAGE INTEGRASE INTD-RELATED"/>
    <property type="match status" value="1"/>
</dbReference>
<dbReference type="Pfam" id="PF17293">
    <property type="entry name" value="Arm-DNA-bind_5"/>
    <property type="match status" value="1"/>
</dbReference>
<dbReference type="InterPro" id="IPR002104">
    <property type="entry name" value="Integrase_catalytic"/>
</dbReference>
<dbReference type="RefSeq" id="WP_036851312.1">
    <property type="nucleotide sequence ID" value="NZ_JQJD01000025.1"/>
</dbReference>
<comment type="similarity">
    <text evidence="1">Belongs to the 'phage' integrase family.</text>
</comment>
<keyword evidence="2" id="KW-0229">DNA integration</keyword>
<feature type="region of interest" description="Disordered" evidence="6">
    <location>
        <begin position="405"/>
        <end position="429"/>
    </location>
</feature>
<accession>A0A0A2EZ97</accession>
<evidence type="ECO:0000256" key="4">
    <source>
        <dbReference type="ARBA" id="ARBA00023172"/>
    </source>
</evidence>
<evidence type="ECO:0000256" key="6">
    <source>
        <dbReference type="SAM" id="MobiDB-lite"/>
    </source>
</evidence>
<keyword evidence="10" id="KW-1185">Reference proteome</keyword>
<dbReference type="InterPro" id="IPR044068">
    <property type="entry name" value="CB"/>
</dbReference>
<evidence type="ECO:0000256" key="1">
    <source>
        <dbReference type="ARBA" id="ARBA00008857"/>
    </source>
</evidence>
<organism evidence="9 10">
    <name type="scientific">Porphyromonas cangingivalis</name>
    <dbReference type="NCBI Taxonomy" id="36874"/>
    <lineage>
        <taxon>Bacteria</taxon>
        <taxon>Pseudomonadati</taxon>
        <taxon>Bacteroidota</taxon>
        <taxon>Bacteroidia</taxon>
        <taxon>Bacteroidales</taxon>
        <taxon>Porphyromonadaceae</taxon>
        <taxon>Porphyromonas</taxon>
    </lineage>
</organism>
<gene>
    <name evidence="9" type="ORF">HQ35_04330</name>
</gene>
<dbReference type="InterPro" id="IPR050090">
    <property type="entry name" value="Tyrosine_recombinase_XerCD"/>
</dbReference>
<evidence type="ECO:0000256" key="2">
    <source>
        <dbReference type="ARBA" id="ARBA00022908"/>
    </source>
</evidence>
<dbReference type="AlphaFoldDB" id="A0A0A2EZ97"/>
<dbReference type="CDD" id="cd01185">
    <property type="entry name" value="INTN1_C_like"/>
    <property type="match status" value="1"/>
</dbReference>
<dbReference type="InterPro" id="IPR010998">
    <property type="entry name" value="Integrase_recombinase_N"/>
</dbReference>
<comment type="caution">
    <text evidence="9">The sequence shown here is derived from an EMBL/GenBank/DDBJ whole genome shotgun (WGS) entry which is preliminary data.</text>
</comment>
<evidence type="ECO:0000313" key="9">
    <source>
        <dbReference type="EMBL" id="KGN81604.1"/>
    </source>
</evidence>
<dbReference type="Proteomes" id="UP000030125">
    <property type="component" value="Unassembled WGS sequence"/>
</dbReference>
<dbReference type="InterPro" id="IPR013762">
    <property type="entry name" value="Integrase-like_cat_sf"/>
</dbReference>
<feature type="domain" description="Tyr recombinase" evidence="7">
    <location>
        <begin position="218"/>
        <end position="395"/>
    </location>
</feature>
<protein>
    <submittedName>
        <fullName evidence="9">Recombinase</fullName>
    </submittedName>
</protein>
<dbReference type="EMBL" id="JQJD01000025">
    <property type="protein sequence ID" value="KGN81604.1"/>
    <property type="molecule type" value="Genomic_DNA"/>
</dbReference>
<dbReference type="PROSITE" id="PS51898">
    <property type="entry name" value="TYR_RECOMBINASE"/>
    <property type="match status" value="1"/>
</dbReference>
<keyword evidence="3 5" id="KW-0238">DNA-binding</keyword>
<dbReference type="OrthoDB" id="1493636at2"/>
<dbReference type="InterPro" id="IPR025269">
    <property type="entry name" value="SAM-like_dom"/>
</dbReference>
<dbReference type="GO" id="GO:0006310">
    <property type="term" value="P:DNA recombination"/>
    <property type="evidence" value="ECO:0007669"/>
    <property type="project" value="UniProtKB-KW"/>
</dbReference>
<proteinExistence type="inferred from homology"/>
<dbReference type="Pfam" id="PF00589">
    <property type="entry name" value="Phage_integrase"/>
    <property type="match status" value="1"/>
</dbReference>
<dbReference type="SUPFAM" id="SSF56349">
    <property type="entry name" value="DNA breaking-rejoining enzymes"/>
    <property type="match status" value="1"/>
</dbReference>
<dbReference type="Gene3D" id="1.10.150.130">
    <property type="match status" value="1"/>
</dbReference>
<feature type="compositionally biased region" description="Basic residues" evidence="6">
    <location>
        <begin position="408"/>
        <end position="419"/>
    </location>
</feature>
<dbReference type="PANTHER" id="PTHR30349">
    <property type="entry name" value="PHAGE INTEGRASE-RELATED"/>
    <property type="match status" value="1"/>
</dbReference>
<sequence>MKSTFSVLFFIDRSKANEQGLCLIRCRISCNGKTASFSTKQQTAPEDWNAQRARVKASSPTAQGINNALNAVEQGLNALYERILREEQYITAEYLKEQFLRKEKPQLSILELYQMVCEAKRAYEDKSLSKATIRAFRDSYKSFARFLDSRGQSGCMPPEVTKGLIEDYRLYMLRDLGNKVSSVANRLRHLHQVIRRALMEGVVREDPFDLIDIDTPAYERNSISGDELQKLLVYRPHRSVDNHIRLIFLLGCFTGLAFSDLKKLRMEDIYTLSDGRRYISLYRTKTQNCCIVPLLPIAEEILAFVGQGRSEGLYFREFPVNSHFNRKIRELLIKAGCSPHTEASSHTARHTFATIICLENGLPIETVSKMLGHRFISTTELYAKVSKQKIAKEMLPLMGSEQTQTLRKALRVSPPRKRATASEAEPYTA</sequence>
<dbReference type="GO" id="GO:0003677">
    <property type="term" value="F:DNA binding"/>
    <property type="evidence" value="ECO:0007669"/>
    <property type="project" value="UniProtKB-UniRule"/>
</dbReference>
<dbReference type="PROSITE" id="PS51900">
    <property type="entry name" value="CB"/>
    <property type="match status" value="1"/>
</dbReference>
<name>A0A0A2EZ97_PORCN</name>
<reference evidence="9 10" key="1">
    <citation type="submission" date="2014-08" db="EMBL/GenBank/DDBJ databases">
        <title>Porphyromonas cangingivalis strain:COT-109_OH1386 Genome sequencing.</title>
        <authorList>
            <person name="Wallis C."/>
            <person name="Deusch O."/>
            <person name="O'Flynn C."/>
            <person name="Davis I."/>
            <person name="Jospin G."/>
            <person name="Darling A.E."/>
            <person name="Coil D.A."/>
            <person name="Alexiev A."/>
            <person name="Horsfall A."/>
            <person name="Kirkwood N."/>
            <person name="Harris S."/>
            <person name="Eisen J.A."/>
        </authorList>
    </citation>
    <scope>NUCLEOTIDE SEQUENCE [LARGE SCALE GENOMIC DNA]</scope>
    <source>
        <strain evidence="10">COT-109 OH1386</strain>
    </source>
</reference>
<dbReference type="InterPro" id="IPR011010">
    <property type="entry name" value="DNA_brk_join_enz"/>
</dbReference>
<evidence type="ECO:0000313" key="10">
    <source>
        <dbReference type="Proteomes" id="UP000030125"/>
    </source>
</evidence>
<keyword evidence="4" id="KW-0233">DNA recombination</keyword>
<feature type="domain" description="Core-binding (CB)" evidence="8">
    <location>
        <begin position="114"/>
        <end position="198"/>
    </location>
</feature>
<dbReference type="InterPro" id="IPR035386">
    <property type="entry name" value="Arm-DNA-bind_5"/>
</dbReference>
<evidence type="ECO:0000259" key="7">
    <source>
        <dbReference type="PROSITE" id="PS51898"/>
    </source>
</evidence>
<dbReference type="Gene3D" id="1.10.443.10">
    <property type="entry name" value="Intergrase catalytic core"/>
    <property type="match status" value="1"/>
</dbReference>
<dbReference type="Pfam" id="PF13102">
    <property type="entry name" value="Phage_int_SAM_5"/>
    <property type="match status" value="1"/>
</dbReference>
<dbReference type="GO" id="GO:0015074">
    <property type="term" value="P:DNA integration"/>
    <property type="evidence" value="ECO:0007669"/>
    <property type="project" value="UniProtKB-KW"/>
</dbReference>
<evidence type="ECO:0000259" key="8">
    <source>
        <dbReference type="PROSITE" id="PS51900"/>
    </source>
</evidence>